<name>A0AAD5QKS0_PARTN</name>
<reference evidence="2" key="1">
    <citation type="submission" date="2021-06" db="EMBL/GenBank/DDBJ databases">
        <title>Parelaphostrongylus tenuis whole genome reference sequence.</title>
        <authorList>
            <person name="Garwood T.J."/>
            <person name="Larsen P.A."/>
            <person name="Fountain-Jones N.M."/>
            <person name="Garbe J.R."/>
            <person name="Macchietto M.G."/>
            <person name="Kania S.A."/>
            <person name="Gerhold R.W."/>
            <person name="Richards J.E."/>
            <person name="Wolf T.M."/>
        </authorList>
    </citation>
    <scope>NUCLEOTIDE SEQUENCE</scope>
    <source>
        <strain evidence="2">MNPRO001-30</strain>
        <tissue evidence="2">Meninges</tissue>
    </source>
</reference>
<evidence type="ECO:0000313" key="3">
    <source>
        <dbReference type="Proteomes" id="UP001196413"/>
    </source>
</evidence>
<accession>A0AAD5QKS0</accession>
<gene>
    <name evidence="2" type="ORF">KIN20_008732</name>
</gene>
<dbReference type="AlphaFoldDB" id="A0AAD5QKS0"/>
<evidence type="ECO:0000313" key="2">
    <source>
        <dbReference type="EMBL" id="KAJ1352405.1"/>
    </source>
</evidence>
<organism evidence="2 3">
    <name type="scientific">Parelaphostrongylus tenuis</name>
    <name type="common">Meningeal worm</name>
    <dbReference type="NCBI Taxonomy" id="148309"/>
    <lineage>
        <taxon>Eukaryota</taxon>
        <taxon>Metazoa</taxon>
        <taxon>Ecdysozoa</taxon>
        <taxon>Nematoda</taxon>
        <taxon>Chromadorea</taxon>
        <taxon>Rhabditida</taxon>
        <taxon>Rhabditina</taxon>
        <taxon>Rhabditomorpha</taxon>
        <taxon>Strongyloidea</taxon>
        <taxon>Metastrongylidae</taxon>
        <taxon>Parelaphostrongylus</taxon>
    </lineage>
</organism>
<dbReference type="Proteomes" id="UP001196413">
    <property type="component" value="Unassembled WGS sequence"/>
</dbReference>
<comment type="caution">
    <text evidence="2">The sequence shown here is derived from an EMBL/GenBank/DDBJ whole genome shotgun (WGS) entry which is preliminary data.</text>
</comment>
<dbReference type="EMBL" id="JAHQIW010001372">
    <property type="protein sequence ID" value="KAJ1352405.1"/>
    <property type="molecule type" value="Genomic_DNA"/>
</dbReference>
<feature type="region of interest" description="Disordered" evidence="1">
    <location>
        <begin position="219"/>
        <end position="241"/>
    </location>
</feature>
<sequence>MKKKEEEKTKEALSLRQKIVLARQCVKFLRRCIEHQIVSNFIKRKRLHAICGVPEDSHRILDIEMKVLRACLRSKQDNLYAMLKKCATKEYYCDQYLEGNLWRRIVGGSKLICDSIRLNAKDTLQRKFDDLLSRSHNMILRRHTDTANEEQASHNRTSNAPRNSRVIVLGGVTLPDGARSLLELGPSFSPSQPISKVSLRKVACGLHDLQDQFRKKARAEETNRNEQQVECTNTTISSAVL</sequence>
<keyword evidence="3" id="KW-1185">Reference proteome</keyword>
<protein>
    <submittedName>
        <fullName evidence="2">Uncharacterized protein</fullName>
    </submittedName>
</protein>
<proteinExistence type="predicted"/>
<evidence type="ECO:0000256" key="1">
    <source>
        <dbReference type="SAM" id="MobiDB-lite"/>
    </source>
</evidence>
<feature type="compositionally biased region" description="Polar residues" evidence="1">
    <location>
        <begin position="225"/>
        <end position="241"/>
    </location>
</feature>